<evidence type="ECO:0000259" key="1">
    <source>
        <dbReference type="Pfam" id="PF02698"/>
    </source>
</evidence>
<comment type="caution">
    <text evidence="2">The sequence shown here is derived from an EMBL/GenBank/DDBJ whole genome shotgun (WGS) entry which is preliminary data.</text>
</comment>
<evidence type="ECO:0000313" key="2">
    <source>
        <dbReference type="EMBL" id="GJG32966.1"/>
    </source>
</evidence>
<dbReference type="InterPro" id="IPR003848">
    <property type="entry name" value="DUF218"/>
</dbReference>
<feature type="domain" description="DUF218" evidence="1">
    <location>
        <begin position="25"/>
        <end position="137"/>
    </location>
</feature>
<sequence>MRYVKLHHDRLQGLKGKQVPEGVKVCLVLGAKLRPDNSLSPILQLRVRLVSILANTYPDWLFYISGCRADTTVIYRTLVEEYHIPEERFVLDSCGYNTFRSLWDMNLFFKQTRFYILTSSFHIARSVRIARWLGYDAWGIDISDYEKVKSNPYYWREQLAALRSLWLVFCIRTPLSRISTSFFHNRLLRRLRRNEQQFDAQNEQILQRAMKNVDQSLPPTEYFFQQLMEGVATEFTQPMEEEHLMVSLSHVDCTTVIEDVLALALCYRDGRTTLADLKDYYRRMHYQDGVVSFATRNHYFTWIMQSAIKEGFVERISPDEPAFPFTGLMDLQLNYMTRNKYLFRPQMDDEDNYKAIALRQQQRVRFTYIPRELLNMPQDSELGVIRDGDIMAVVCDQHTWARGVEIKHLLIAKWISGRLHFYHATGNRLELSNTDAYTFMKDKFTMIGVAVYRLKYDAA</sequence>
<dbReference type="Pfam" id="PF07313">
    <property type="entry name" value="AmiA-like"/>
    <property type="match status" value="1"/>
</dbReference>
<evidence type="ECO:0000313" key="3">
    <source>
        <dbReference type="Proteomes" id="UP000887097"/>
    </source>
</evidence>
<protein>
    <recommendedName>
        <fullName evidence="1">DUF218 domain-containing protein</fullName>
    </recommendedName>
</protein>
<dbReference type="InterPro" id="IPR038765">
    <property type="entry name" value="Papain-like_cys_pep_sf"/>
</dbReference>
<dbReference type="EMBL" id="BPTT01000001">
    <property type="protein sequence ID" value="GJG32966.1"/>
    <property type="molecule type" value="Genomic_DNA"/>
</dbReference>
<name>A0AA37I0H5_XYLRU</name>
<gene>
    <name evidence="2" type="ORF">PRMUPPPA20_10750</name>
</gene>
<dbReference type="Gene3D" id="2.30.260.10">
    <property type="entry name" value="putative xylanase like domain"/>
    <property type="match status" value="1"/>
</dbReference>
<dbReference type="InterPro" id="IPR010846">
    <property type="entry name" value="AmiA-like"/>
</dbReference>
<accession>A0AA37I0H5</accession>
<organism evidence="2 3">
    <name type="scientific">Xylanibacter ruminicola</name>
    <name type="common">Prevotella ruminicola</name>
    <dbReference type="NCBI Taxonomy" id="839"/>
    <lineage>
        <taxon>Bacteria</taxon>
        <taxon>Pseudomonadati</taxon>
        <taxon>Bacteroidota</taxon>
        <taxon>Bacteroidia</taxon>
        <taxon>Bacteroidales</taxon>
        <taxon>Prevotellaceae</taxon>
        <taxon>Xylanibacter</taxon>
    </lineage>
</organism>
<dbReference type="SUPFAM" id="SSF54001">
    <property type="entry name" value="Cysteine proteinases"/>
    <property type="match status" value="1"/>
</dbReference>
<reference evidence="2" key="1">
    <citation type="submission" date="2021-08" db="EMBL/GenBank/DDBJ databases">
        <title>Prevotella lacticifex sp. nov., isolated from rumen of cow.</title>
        <authorList>
            <person name="Shinkai T."/>
            <person name="Ikeyama N."/>
            <person name="Kumagai M."/>
            <person name="Ohmori H."/>
            <person name="Sakamoto M."/>
            <person name="Ohkuma M."/>
            <person name="Mitsumori M."/>
        </authorList>
    </citation>
    <scope>NUCLEOTIDE SEQUENCE</scope>
    <source>
        <strain evidence="2">JCM 8259</strain>
    </source>
</reference>
<dbReference type="RefSeq" id="WP_013065693.1">
    <property type="nucleotide sequence ID" value="NZ_BPTT01000001.1"/>
</dbReference>
<dbReference type="GeneID" id="31500112"/>
<dbReference type="Proteomes" id="UP000887097">
    <property type="component" value="Unassembled WGS sequence"/>
</dbReference>
<dbReference type="Gene3D" id="1.10.3670.10">
    <property type="entry name" value="Putative xylanase like domain"/>
    <property type="match status" value="1"/>
</dbReference>
<dbReference type="AlphaFoldDB" id="A0AA37I0H5"/>
<proteinExistence type="predicted"/>
<dbReference type="Pfam" id="PF02698">
    <property type="entry name" value="DUF218"/>
    <property type="match status" value="1"/>
</dbReference>